<evidence type="ECO:0000313" key="3">
    <source>
        <dbReference type="EMBL" id="KAF2139134.1"/>
    </source>
</evidence>
<feature type="compositionally biased region" description="Basic and acidic residues" evidence="1">
    <location>
        <begin position="865"/>
        <end position="880"/>
    </location>
</feature>
<feature type="region of interest" description="Disordered" evidence="1">
    <location>
        <begin position="1"/>
        <end position="91"/>
    </location>
</feature>
<organism evidence="3 4">
    <name type="scientific">Aplosporella prunicola CBS 121167</name>
    <dbReference type="NCBI Taxonomy" id="1176127"/>
    <lineage>
        <taxon>Eukaryota</taxon>
        <taxon>Fungi</taxon>
        <taxon>Dikarya</taxon>
        <taxon>Ascomycota</taxon>
        <taxon>Pezizomycotina</taxon>
        <taxon>Dothideomycetes</taxon>
        <taxon>Dothideomycetes incertae sedis</taxon>
        <taxon>Botryosphaeriales</taxon>
        <taxon>Aplosporellaceae</taxon>
        <taxon>Aplosporella</taxon>
    </lineage>
</organism>
<feature type="compositionally biased region" description="Low complexity" evidence="1">
    <location>
        <begin position="882"/>
        <end position="893"/>
    </location>
</feature>
<feature type="compositionally biased region" description="Basic and acidic residues" evidence="1">
    <location>
        <begin position="378"/>
        <end position="413"/>
    </location>
</feature>
<dbReference type="GeneID" id="54300884"/>
<feature type="region of interest" description="Disordered" evidence="1">
    <location>
        <begin position="523"/>
        <end position="734"/>
    </location>
</feature>
<dbReference type="PANTHER" id="PTHR42081">
    <property type="entry name" value="ZINC FINGER PROTEIN DHHC DOMAIN CONTAINING PROTEIN"/>
    <property type="match status" value="1"/>
</dbReference>
<dbReference type="Proteomes" id="UP000799438">
    <property type="component" value="Unassembled WGS sequence"/>
</dbReference>
<feature type="region of interest" description="Disordered" evidence="1">
    <location>
        <begin position="105"/>
        <end position="264"/>
    </location>
</feature>
<dbReference type="EMBL" id="ML995494">
    <property type="protein sequence ID" value="KAF2139134.1"/>
    <property type="molecule type" value="Genomic_DNA"/>
</dbReference>
<dbReference type="RefSeq" id="XP_033394847.1">
    <property type="nucleotide sequence ID" value="XM_033543387.1"/>
</dbReference>
<feature type="compositionally biased region" description="Basic and acidic residues" evidence="1">
    <location>
        <begin position="1007"/>
        <end position="1030"/>
    </location>
</feature>
<feature type="compositionally biased region" description="Basic and acidic residues" evidence="1">
    <location>
        <begin position="219"/>
        <end position="244"/>
    </location>
</feature>
<feature type="compositionally biased region" description="Polar residues" evidence="1">
    <location>
        <begin position="180"/>
        <end position="201"/>
    </location>
</feature>
<feature type="compositionally biased region" description="Basic and acidic residues" evidence="1">
    <location>
        <begin position="276"/>
        <end position="288"/>
    </location>
</feature>
<protein>
    <recommendedName>
        <fullName evidence="2">DUF8035 domain-containing protein</fullName>
    </recommendedName>
</protein>
<dbReference type="PANTHER" id="PTHR42081:SF1">
    <property type="entry name" value="ZINC FINGER PROTEIN DHHC DOMAIN CONTAINING PROTEIN"/>
    <property type="match status" value="1"/>
</dbReference>
<feature type="compositionally biased region" description="Basic and acidic residues" evidence="1">
    <location>
        <begin position="978"/>
        <end position="990"/>
    </location>
</feature>
<feature type="compositionally biased region" description="Basic and acidic residues" evidence="1">
    <location>
        <begin position="427"/>
        <end position="437"/>
    </location>
</feature>
<feature type="compositionally biased region" description="Basic and acidic residues" evidence="1">
    <location>
        <begin position="779"/>
        <end position="789"/>
    </location>
</feature>
<feature type="region of interest" description="Disordered" evidence="1">
    <location>
        <begin position="779"/>
        <end position="1030"/>
    </location>
</feature>
<evidence type="ECO:0000256" key="1">
    <source>
        <dbReference type="SAM" id="MobiDB-lite"/>
    </source>
</evidence>
<feature type="compositionally biased region" description="Basic and acidic residues" evidence="1">
    <location>
        <begin position="702"/>
        <end position="713"/>
    </location>
</feature>
<dbReference type="Pfam" id="PF26118">
    <property type="entry name" value="DUF8035"/>
    <property type="match status" value="1"/>
</dbReference>
<feature type="compositionally biased region" description="Basic and acidic residues" evidence="1">
    <location>
        <begin position="462"/>
        <end position="511"/>
    </location>
</feature>
<accession>A0A6A6B7E7</accession>
<dbReference type="InterPro" id="IPR058348">
    <property type="entry name" value="DUF8035"/>
</dbReference>
<feature type="compositionally biased region" description="Basic and acidic residues" evidence="1">
    <location>
        <begin position="923"/>
        <end position="956"/>
    </location>
</feature>
<sequence>MSSVLLPSRAPAPAPAPQAKSRPPQRPAAYYARRLSLPPVHPQSHDHHVQPVPQSPTPVSPRRQPMDSRHYHRPPSPGSRRLAVPERASTGTFGYDAYYNTTYRSPRSSGERIVPSSTTNYSTQPSAATRSSVAGYDAYSGRPRHSTIEERQRPATVVSGGMPLRTTTHNTVVHSHDRQTSPPSRSYDSRANTYVTPATSVQRSSSSKQGHSHGHRKVYSIDDGKAVRVDPRELDTAHKRESGSYRHSGNYHPSSKRQDLNDEGYSYTNAAGMYRDTEPSWRRDRRGSVDGGSRRPLSMVEAYGPRSSARELGPPVTTRGFDRINEAPVGRSGSVRDYGRPTPRDRSRDRPSTADSYHRDDTYRVPERTSSVRQPLVHQDDRREDRYAYRDDYDDRSDPRRSSRRFEDPDVEARGFGIRPPSNVDPYPREESLDRRPPPPALYQVDPSVQVPNVNDYIPAPPRDEGRREYRDYRDYERDRPRERDYESDRERERRRDHDRDRDDRRDRDRDLLAGIAPAAVAAVSAAYGAPRHARDHKQDSDEERRREPRKKRSDDSDEAPRERHYEDVRERERREPRDKPTETLDPDEDYRRRIQQELERSSGSVDRTASDSEREKERRRRERHERRGREETGRTRDDGPSDQKYDRYSERHNSVFGESLVDEPGSMSAPEERDDKGRVRIVTLPKSDKESTPPPKGILRKPTEKFPEDPNPIREGVAPMKDAKKGKDIPPDARWTKIDRRLVNPEALEEAKERFEERMDCVIVLRVLTKEDIQKLADRTREIRDGRGKYKSLPAPPDVHASSDAEVPRKPAALTSSSSSSLSDNDNGERERHRSRSRSRSKDDARTHGDHHKHKRRHRRRHSSSHDHGRHGGDDRGEHTSSSSPHAAAPPSDGDAERSSRPPRTLSALITPVLDQVLTALTRDKEDEYRRESRHHDREHRDRDRERDRHDERDRERRHHRRHRDRDDEYDSDESSEGERKERKERLRIEAPPVLPVQGGPLADVLGERDREREREQERERQFYVDPSR</sequence>
<feature type="compositionally biased region" description="Basic and acidic residues" evidence="1">
    <location>
        <begin position="337"/>
        <end position="367"/>
    </location>
</feature>
<reference evidence="3" key="1">
    <citation type="journal article" date="2020" name="Stud. Mycol.">
        <title>101 Dothideomycetes genomes: a test case for predicting lifestyles and emergence of pathogens.</title>
        <authorList>
            <person name="Haridas S."/>
            <person name="Albert R."/>
            <person name="Binder M."/>
            <person name="Bloem J."/>
            <person name="Labutti K."/>
            <person name="Salamov A."/>
            <person name="Andreopoulos B."/>
            <person name="Baker S."/>
            <person name="Barry K."/>
            <person name="Bills G."/>
            <person name="Bluhm B."/>
            <person name="Cannon C."/>
            <person name="Castanera R."/>
            <person name="Culley D."/>
            <person name="Daum C."/>
            <person name="Ezra D."/>
            <person name="Gonzalez J."/>
            <person name="Henrissat B."/>
            <person name="Kuo A."/>
            <person name="Liang C."/>
            <person name="Lipzen A."/>
            <person name="Lutzoni F."/>
            <person name="Magnuson J."/>
            <person name="Mondo S."/>
            <person name="Nolan M."/>
            <person name="Ohm R."/>
            <person name="Pangilinan J."/>
            <person name="Park H.-J."/>
            <person name="Ramirez L."/>
            <person name="Alfaro M."/>
            <person name="Sun H."/>
            <person name="Tritt A."/>
            <person name="Yoshinaga Y."/>
            <person name="Zwiers L.-H."/>
            <person name="Turgeon B."/>
            <person name="Goodwin S."/>
            <person name="Spatafora J."/>
            <person name="Crous P."/>
            <person name="Grigoriev I."/>
        </authorList>
    </citation>
    <scope>NUCLEOTIDE SEQUENCE</scope>
    <source>
        <strain evidence="3">CBS 121167</strain>
    </source>
</reference>
<feature type="compositionally biased region" description="Basic and acidic residues" evidence="1">
    <location>
        <begin position="590"/>
        <end position="601"/>
    </location>
</feature>
<feature type="region of interest" description="Disordered" evidence="1">
    <location>
        <begin position="276"/>
        <end position="511"/>
    </location>
</feature>
<dbReference type="OrthoDB" id="5418088at2759"/>
<keyword evidence="4" id="KW-1185">Reference proteome</keyword>
<evidence type="ECO:0000313" key="4">
    <source>
        <dbReference type="Proteomes" id="UP000799438"/>
    </source>
</evidence>
<feature type="compositionally biased region" description="Basic residues" evidence="1">
    <location>
        <begin position="850"/>
        <end position="864"/>
    </location>
</feature>
<dbReference type="AlphaFoldDB" id="A0A6A6B7E7"/>
<name>A0A6A6B7E7_9PEZI</name>
<feature type="compositionally biased region" description="Basic and acidic residues" evidence="1">
    <location>
        <begin position="722"/>
        <end position="734"/>
    </location>
</feature>
<gene>
    <name evidence="3" type="ORF">K452DRAFT_311069</name>
</gene>
<feature type="compositionally biased region" description="Basic and acidic residues" evidence="1">
    <location>
        <begin position="537"/>
        <end position="583"/>
    </location>
</feature>
<proteinExistence type="predicted"/>
<feature type="compositionally biased region" description="Basic and acidic residues" evidence="1">
    <location>
        <begin position="626"/>
        <end position="654"/>
    </location>
</feature>
<evidence type="ECO:0000259" key="2">
    <source>
        <dbReference type="Pfam" id="PF26118"/>
    </source>
</evidence>
<feature type="domain" description="DUF8035" evidence="2">
    <location>
        <begin position="733"/>
        <end position="786"/>
    </location>
</feature>
<feature type="compositionally biased region" description="Polar residues" evidence="1">
    <location>
        <begin position="115"/>
        <end position="132"/>
    </location>
</feature>